<dbReference type="EMBL" id="BAAATA010000018">
    <property type="protein sequence ID" value="GAA2493998.1"/>
    <property type="molecule type" value="Genomic_DNA"/>
</dbReference>
<comment type="caution">
    <text evidence="2">The sequence shown here is derived from an EMBL/GenBank/DDBJ whole genome shotgun (WGS) entry which is preliminary data.</text>
</comment>
<protein>
    <submittedName>
        <fullName evidence="2">Uncharacterized protein</fullName>
    </submittedName>
</protein>
<name>A0ABN3M1V4_9ACTN</name>
<feature type="compositionally biased region" description="Low complexity" evidence="1">
    <location>
        <begin position="44"/>
        <end position="61"/>
    </location>
</feature>
<organism evidence="2 3">
    <name type="scientific">Streptomyces thermolineatus</name>
    <dbReference type="NCBI Taxonomy" id="44033"/>
    <lineage>
        <taxon>Bacteria</taxon>
        <taxon>Bacillati</taxon>
        <taxon>Actinomycetota</taxon>
        <taxon>Actinomycetes</taxon>
        <taxon>Kitasatosporales</taxon>
        <taxon>Streptomycetaceae</taxon>
        <taxon>Streptomyces</taxon>
    </lineage>
</organism>
<sequence length="72" mass="6969">MSYPAVPPQPGSHTVRFGGFRAGAGVGVGAGAEVGVGAGEARRTAAASAPPPARLVSPRPAGRTTASNTLSE</sequence>
<proteinExistence type="predicted"/>
<dbReference type="Proteomes" id="UP001501358">
    <property type="component" value="Unassembled WGS sequence"/>
</dbReference>
<accession>A0ABN3M1V4</accession>
<keyword evidence="3" id="KW-1185">Reference proteome</keyword>
<evidence type="ECO:0000256" key="1">
    <source>
        <dbReference type="SAM" id="MobiDB-lite"/>
    </source>
</evidence>
<evidence type="ECO:0000313" key="3">
    <source>
        <dbReference type="Proteomes" id="UP001501358"/>
    </source>
</evidence>
<evidence type="ECO:0000313" key="2">
    <source>
        <dbReference type="EMBL" id="GAA2493998.1"/>
    </source>
</evidence>
<gene>
    <name evidence="2" type="ORF">GCM10010406_32560</name>
</gene>
<feature type="region of interest" description="Disordered" evidence="1">
    <location>
        <begin position="39"/>
        <end position="72"/>
    </location>
</feature>
<reference evidence="2 3" key="1">
    <citation type="journal article" date="2019" name="Int. J. Syst. Evol. Microbiol.">
        <title>The Global Catalogue of Microorganisms (GCM) 10K type strain sequencing project: providing services to taxonomists for standard genome sequencing and annotation.</title>
        <authorList>
            <consortium name="The Broad Institute Genomics Platform"/>
            <consortium name="The Broad Institute Genome Sequencing Center for Infectious Disease"/>
            <person name="Wu L."/>
            <person name="Ma J."/>
        </authorList>
    </citation>
    <scope>NUCLEOTIDE SEQUENCE [LARGE SCALE GENOMIC DNA]</scope>
    <source>
        <strain evidence="2 3">JCM 6307</strain>
    </source>
</reference>